<dbReference type="InterPro" id="IPR039424">
    <property type="entry name" value="SBP_5"/>
</dbReference>
<reference evidence="7 8" key="1">
    <citation type="submission" date="2020-06" db="EMBL/GenBank/DDBJ databases">
        <authorList>
            <person name="Kang J."/>
        </authorList>
    </citation>
    <scope>NUCLEOTIDE SEQUENCE [LARGE SCALE GENOMIC DNA]</scope>
    <source>
        <strain evidence="7 8">DCY120</strain>
    </source>
</reference>
<dbReference type="InterPro" id="IPR000914">
    <property type="entry name" value="SBP_5_dom"/>
</dbReference>
<dbReference type="GO" id="GO:1904680">
    <property type="term" value="F:peptide transmembrane transporter activity"/>
    <property type="evidence" value="ECO:0007669"/>
    <property type="project" value="TreeGrafter"/>
</dbReference>
<keyword evidence="8" id="KW-1185">Reference proteome</keyword>
<evidence type="ECO:0000256" key="5">
    <source>
        <dbReference type="ARBA" id="ARBA00022856"/>
    </source>
</evidence>
<comment type="subcellular location">
    <subcellularLocation>
        <location evidence="1">Cell envelope</location>
    </subcellularLocation>
</comment>
<dbReference type="GO" id="GO:0015833">
    <property type="term" value="P:peptide transport"/>
    <property type="evidence" value="ECO:0007669"/>
    <property type="project" value="UniProtKB-KW"/>
</dbReference>
<evidence type="ECO:0000256" key="1">
    <source>
        <dbReference type="ARBA" id="ARBA00004196"/>
    </source>
</evidence>
<dbReference type="GO" id="GO:0030313">
    <property type="term" value="C:cell envelope"/>
    <property type="evidence" value="ECO:0007669"/>
    <property type="project" value="UniProtKB-SubCell"/>
</dbReference>
<gene>
    <name evidence="7" type="ORF">HU830_05805</name>
</gene>
<dbReference type="InterPro" id="IPR030678">
    <property type="entry name" value="Peptide/Ni-bd"/>
</dbReference>
<keyword evidence="5" id="KW-0571">Peptide transport</keyword>
<dbReference type="Gene3D" id="3.90.76.10">
    <property type="entry name" value="Dipeptide-binding Protein, Domain 1"/>
    <property type="match status" value="1"/>
</dbReference>
<dbReference type="PIRSF" id="PIRSF002741">
    <property type="entry name" value="MppA"/>
    <property type="match status" value="1"/>
</dbReference>
<evidence type="ECO:0000256" key="2">
    <source>
        <dbReference type="ARBA" id="ARBA00005695"/>
    </source>
</evidence>
<evidence type="ECO:0000259" key="6">
    <source>
        <dbReference type="Pfam" id="PF00496"/>
    </source>
</evidence>
<dbReference type="AlphaFoldDB" id="A0A850R812"/>
<dbReference type="Gene3D" id="3.10.105.10">
    <property type="entry name" value="Dipeptide-binding Protein, Domain 3"/>
    <property type="match status" value="1"/>
</dbReference>
<keyword evidence="5" id="KW-0653">Protein transport</keyword>
<dbReference type="RefSeq" id="WP_176942832.1">
    <property type="nucleotide sequence ID" value="NZ_JABZEC010000004.1"/>
</dbReference>
<keyword evidence="4" id="KW-0732">Signal</keyword>
<evidence type="ECO:0000256" key="3">
    <source>
        <dbReference type="ARBA" id="ARBA00022448"/>
    </source>
</evidence>
<comment type="caution">
    <text evidence="7">The sequence shown here is derived from an EMBL/GenBank/DDBJ whole genome shotgun (WGS) entry which is preliminary data.</text>
</comment>
<dbReference type="PANTHER" id="PTHR30290">
    <property type="entry name" value="PERIPLASMIC BINDING COMPONENT OF ABC TRANSPORTER"/>
    <property type="match status" value="1"/>
</dbReference>
<dbReference type="Pfam" id="PF00496">
    <property type="entry name" value="SBP_bac_5"/>
    <property type="match status" value="1"/>
</dbReference>
<feature type="domain" description="Solute-binding protein family 5" evidence="6">
    <location>
        <begin position="80"/>
        <end position="469"/>
    </location>
</feature>
<dbReference type="PANTHER" id="PTHR30290:SF10">
    <property type="entry name" value="PERIPLASMIC OLIGOPEPTIDE-BINDING PROTEIN-RELATED"/>
    <property type="match status" value="1"/>
</dbReference>
<evidence type="ECO:0000313" key="8">
    <source>
        <dbReference type="Proteomes" id="UP000563523"/>
    </source>
</evidence>
<proteinExistence type="inferred from homology"/>
<dbReference type="Proteomes" id="UP000563523">
    <property type="component" value="Unassembled WGS sequence"/>
</dbReference>
<organism evidence="7 8">
    <name type="scientific">Bombilactobacillus apium</name>
    <dbReference type="NCBI Taxonomy" id="2675299"/>
    <lineage>
        <taxon>Bacteria</taxon>
        <taxon>Bacillati</taxon>
        <taxon>Bacillota</taxon>
        <taxon>Bacilli</taxon>
        <taxon>Lactobacillales</taxon>
        <taxon>Lactobacillaceae</taxon>
        <taxon>Bombilactobacillus</taxon>
    </lineage>
</organism>
<accession>A0A850R812</accession>
<protein>
    <submittedName>
        <fullName evidence="7">Peptide ABC transporter substrate-binding protein</fullName>
    </submittedName>
</protein>
<dbReference type="GO" id="GO:0043190">
    <property type="term" value="C:ATP-binding cassette (ABC) transporter complex"/>
    <property type="evidence" value="ECO:0007669"/>
    <property type="project" value="InterPro"/>
</dbReference>
<dbReference type="EMBL" id="JABZEC010000004">
    <property type="protein sequence ID" value="NVY96675.1"/>
    <property type="molecule type" value="Genomic_DNA"/>
</dbReference>
<dbReference type="CDD" id="cd08504">
    <property type="entry name" value="PBP2_OppA"/>
    <property type="match status" value="1"/>
</dbReference>
<evidence type="ECO:0000313" key="7">
    <source>
        <dbReference type="EMBL" id="NVY96675.1"/>
    </source>
</evidence>
<name>A0A850R812_9LACO</name>
<dbReference type="FunFam" id="3.90.76.10:FF:000001">
    <property type="entry name" value="Oligopeptide ABC transporter substrate-binding protein"/>
    <property type="match status" value="1"/>
</dbReference>
<evidence type="ECO:0000256" key="4">
    <source>
        <dbReference type="ARBA" id="ARBA00022729"/>
    </source>
</evidence>
<dbReference type="GO" id="GO:0042597">
    <property type="term" value="C:periplasmic space"/>
    <property type="evidence" value="ECO:0007669"/>
    <property type="project" value="UniProtKB-ARBA"/>
</dbReference>
<dbReference type="SUPFAM" id="SSF53850">
    <property type="entry name" value="Periplasmic binding protein-like II"/>
    <property type="match status" value="1"/>
</dbReference>
<dbReference type="Gene3D" id="3.40.190.10">
    <property type="entry name" value="Periplasmic binding protein-like II"/>
    <property type="match status" value="1"/>
</dbReference>
<comment type="similarity">
    <text evidence="2">Belongs to the bacterial solute-binding protein 5 family.</text>
</comment>
<sequence length="551" mass="62614">MNFLQKQVKRPRWELLLLLMGLILGGFLVKNTPVQAQSRQVLHLSATAPLDTIDLAKASGYGQTGNVFEGLYRLGKKGQVTAGLAQKSTKSADGLTWTFKLRPARWSNGDKITAQDFVYSWRRTINPKTKAQYAYLFAGIKNAEAISLGKTRPQTLGIKALDDQTLEVQLDRPIAYFKILMAYPLFAPQNQRVVKKYGSKFALTSSKQVYSGPFKITGWSGNNNTWQFTKNPYYWDRKKVKLQKIKYSVVPDSSTSYNLYQTGKLDLILLSSDQVRNLKSSPDMRHYPYSMMYFIKYNFQNSNSKKKKILNNKQLRLAIAQAVNRRELTQKVLGDGSLIPHGFVPQGLANDPQSGKDFAQQQKRPIWSKYNAKQARSHWRKGLRQTGYHKVQLTLLASSDEADNKMVTQYLKAQLEKTLPGLTINLRQMPSHSVEQAQQAGRFDLALAAWGADFNDPISFLQIPLRKTAYNTGKYANSQYDHLINQAQNADANDPHKRWQDLLAANKLLSADQGFTPLYQNNANYLQKKKIHGIIHNTAGTQWNYKTAYLK</sequence>
<keyword evidence="3" id="KW-0813">Transport</keyword>